<keyword evidence="4 7" id="KW-1133">Transmembrane helix</keyword>
<feature type="transmembrane region" description="Helical" evidence="7">
    <location>
        <begin position="152"/>
        <end position="169"/>
    </location>
</feature>
<dbReference type="SUPFAM" id="SSF161070">
    <property type="entry name" value="SNF-like"/>
    <property type="match status" value="1"/>
</dbReference>
<dbReference type="PROSITE" id="PS50267">
    <property type="entry name" value="NA_NEUROTRAN_SYMP_3"/>
    <property type="match status" value="1"/>
</dbReference>
<dbReference type="EMBL" id="JADEYS010000001">
    <property type="protein sequence ID" value="MBE9395904.1"/>
    <property type="molecule type" value="Genomic_DNA"/>
</dbReference>
<comment type="subcellular location">
    <subcellularLocation>
        <location evidence="1">Membrane</location>
        <topology evidence="1">Multi-pass membrane protein</topology>
    </subcellularLocation>
</comment>
<keyword evidence="3 6" id="KW-0812">Transmembrane</keyword>
<dbReference type="CDD" id="cd10336">
    <property type="entry name" value="SLC6sbd_Tyt1-Like"/>
    <property type="match status" value="1"/>
</dbReference>
<dbReference type="InterPro" id="IPR000175">
    <property type="entry name" value="Na/ntran_symport"/>
</dbReference>
<comment type="caution">
    <text evidence="8">The sequence shown here is derived from an EMBL/GenBank/DDBJ whole genome shotgun (WGS) entry which is preliminary data.</text>
</comment>
<feature type="transmembrane region" description="Helical" evidence="7">
    <location>
        <begin position="384"/>
        <end position="407"/>
    </location>
</feature>
<evidence type="ECO:0000256" key="7">
    <source>
        <dbReference type="SAM" id="Phobius"/>
    </source>
</evidence>
<evidence type="ECO:0000256" key="1">
    <source>
        <dbReference type="ARBA" id="ARBA00004141"/>
    </source>
</evidence>
<evidence type="ECO:0000256" key="3">
    <source>
        <dbReference type="ARBA" id="ARBA00022692"/>
    </source>
</evidence>
<dbReference type="PANTHER" id="PTHR42948">
    <property type="entry name" value="TRANSPORTER"/>
    <property type="match status" value="1"/>
</dbReference>
<feature type="transmembrane region" description="Helical" evidence="7">
    <location>
        <begin position="44"/>
        <end position="68"/>
    </location>
</feature>
<reference evidence="8" key="1">
    <citation type="submission" date="2020-10" db="EMBL/GenBank/DDBJ databases">
        <title>Bacterium isolated from coastal waters sediment.</title>
        <authorList>
            <person name="Chen R.-J."/>
            <person name="Lu D.-C."/>
            <person name="Zhu K.-L."/>
            <person name="Du Z.-J."/>
        </authorList>
    </citation>
    <scope>NUCLEOTIDE SEQUENCE</scope>
    <source>
        <strain evidence="8">N1Y112</strain>
    </source>
</reference>
<proteinExistence type="inferred from homology"/>
<comment type="similarity">
    <text evidence="6">Belongs to the sodium:neurotransmitter symporter (SNF) (TC 2.A.22) family.</text>
</comment>
<evidence type="ECO:0000256" key="2">
    <source>
        <dbReference type="ARBA" id="ARBA00022448"/>
    </source>
</evidence>
<feature type="transmembrane region" description="Helical" evidence="7">
    <location>
        <begin position="218"/>
        <end position="244"/>
    </location>
</feature>
<feature type="transmembrane region" description="Helical" evidence="7">
    <location>
        <begin position="95"/>
        <end position="120"/>
    </location>
</feature>
<dbReference type="PRINTS" id="PR00176">
    <property type="entry name" value="NANEUSMPORT"/>
</dbReference>
<feature type="transmembrane region" description="Helical" evidence="7">
    <location>
        <begin position="12"/>
        <end position="32"/>
    </location>
</feature>
<feature type="transmembrane region" description="Helical" evidence="7">
    <location>
        <begin position="181"/>
        <end position="198"/>
    </location>
</feature>
<accession>A0A8J7FAD9</accession>
<feature type="transmembrane region" description="Helical" evidence="7">
    <location>
        <begin position="256"/>
        <end position="281"/>
    </location>
</feature>
<dbReference type="Proteomes" id="UP000640333">
    <property type="component" value="Unassembled WGS sequence"/>
</dbReference>
<protein>
    <recommendedName>
        <fullName evidence="6">Transporter</fullName>
    </recommendedName>
</protein>
<evidence type="ECO:0000313" key="8">
    <source>
        <dbReference type="EMBL" id="MBE9395904.1"/>
    </source>
</evidence>
<dbReference type="AlphaFoldDB" id="A0A8J7FAD9"/>
<evidence type="ECO:0000256" key="6">
    <source>
        <dbReference type="RuleBase" id="RU003732"/>
    </source>
</evidence>
<dbReference type="NCBIfam" id="NF037979">
    <property type="entry name" value="Na_transp"/>
    <property type="match status" value="1"/>
</dbReference>
<dbReference type="Pfam" id="PF00209">
    <property type="entry name" value="SNF"/>
    <property type="match status" value="2"/>
</dbReference>
<name>A0A8J7FAD9_9GAMM</name>
<keyword evidence="6" id="KW-0769">Symport</keyword>
<dbReference type="InterPro" id="IPR047218">
    <property type="entry name" value="YocR/YhdH-like"/>
</dbReference>
<dbReference type="InterPro" id="IPR037272">
    <property type="entry name" value="SNS_sf"/>
</dbReference>
<feature type="transmembrane region" description="Helical" evidence="7">
    <location>
        <begin position="310"/>
        <end position="331"/>
    </location>
</feature>
<dbReference type="PANTHER" id="PTHR42948:SF1">
    <property type="entry name" value="TRANSPORTER"/>
    <property type="match status" value="1"/>
</dbReference>
<evidence type="ECO:0000256" key="5">
    <source>
        <dbReference type="ARBA" id="ARBA00023136"/>
    </source>
</evidence>
<organism evidence="8 9">
    <name type="scientific">Pontibacterium sinense</name>
    <dbReference type="NCBI Taxonomy" id="2781979"/>
    <lineage>
        <taxon>Bacteria</taxon>
        <taxon>Pseudomonadati</taxon>
        <taxon>Pseudomonadota</taxon>
        <taxon>Gammaproteobacteria</taxon>
        <taxon>Oceanospirillales</taxon>
        <taxon>Oceanospirillaceae</taxon>
        <taxon>Pontibacterium</taxon>
    </lineage>
</organism>
<feature type="transmembrane region" description="Helical" evidence="7">
    <location>
        <begin position="427"/>
        <end position="450"/>
    </location>
</feature>
<gene>
    <name evidence="8" type="ORF">IOQ59_01380</name>
</gene>
<keyword evidence="9" id="KW-1185">Reference proteome</keyword>
<keyword evidence="2 6" id="KW-0813">Transport</keyword>
<dbReference type="RefSeq" id="WP_193951459.1">
    <property type="nucleotide sequence ID" value="NZ_JADEYS010000001.1"/>
</dbReference>
<dbReference type="GO" id="GO:0016020">
    <property type="term" value="C:membrane"/>
    <property type="evidence" value="ECO:0007669"/>
    <property type="project" value="UniProtKB-SubCell"/>
</dbReference>
<sequence length="455" mass="49245">MQEKQSIHGSWANRWIFILAATGSAVGLGNIWKFPYITGENGGGAFVLVYLVCILLVGVPIMMGEVLVGRRARQSPINAMREVAKESGHSGKWSLVGLMGVMSGFMIFSFYSVVAGWVLYYVAGMGKGDFVGVGSEQAGAIFNNLLGDWQSLMIWHTVFVVMVMAVVAGGVNKGLERATRVMMPALFVLLLLLLGYSMNTGHFAEGWNFLFKFDVSKLTWDAVLVALGHSFFTLSLGMGAIMAYGSYMPKKASIGGTVMTIAAMDTLVALVAGLAIFPIVFANQLDPGAGPGLMFVTLPVAFGQMAGGQLFGFLFFVLIGVAAWTSAISLMEPAAAWLVENFNMSRKVACVLLALTVWGLGILALGSFNFLSDFTIFGMNTFDFLDFATANIMLPLGGIFISLFAGWFVKKKVSLDELAMEENNLFYLWYISIRFIAPVAVSIIFAINLYQKLVG</sequence>
<dbReference type="PROSITE" id="PS00610">
    <property type="entry name" value="NA_NEUROTRAN_SYMP_1"/>
    <property type="match status" value="1"/>
</dbReference>
<evidence type="ECO:0000256" key="4">
    <source>
        <dbReference type="ARBA" id="ARBA00022989"/>
    </source>
</evidence>
<dbReference type="GO" id="GO:0015293">
    <property type="term" value="F:symporter activity"/>
    <property type="evidence" value="ECO:0007669"/>
    <property type="project" value="UniProtKB-KW"/>
</dbReference>
<evidence type="ECO:0000313" key="9">
    <source>
        <dbReference type="Proteomes" id="UP000640333"/>
    </source>
</evidence>
<keyword evidence="5 7" id="KW-0472">Membrane</keyword>
<feature type="transmembrane region" description="Helical" evidence="7">
    <location>
        <begin position="351"/>
        <end position="372"/>
    </location>
</feature>